<keyword evidence="3" id="KW-0175">Coiled coil</keyword>
<evidence type="ECO:0000256" key="2">
    <source>
        <dbReference type="ARBA" id="ARBA00009840"/>
    </source>
</evidence>
<dbReference type="PANTHER" id="PTHR30563">
    <property type="entry name" value="DNA RECOMBINATION PROTEIN RMUC"/>
    <property type="match status" value="1"/>
</dbReference>
<organism evidence="6 7">
    <name type="scientific">Candidatus Roizmanbacteria bacterium CG_4_10_14_0_8_um_filter_33_9</name>
    <dbReference type="NCBI Taxonomy" id="1974826"/>
    <lineage>
        <taxon>Bacteria</taxon>
        <taxon>Candidatus Roizmaniibacteriota</taxon>
    </lineage>
</organism>
<evidence type="ECO:0000256" key="5">
    <source>
        <dbReference type="SAM" id="Phobius"/>
    </source>
</evidence>
<dbReference type="AlphaFoldDB" id="A0A2M7QI04"/>
<accession>A0A2M7QI04</accession>
<evidence type="ECO:0000313" key="7">
    <source>
        <dbReference type="Proteomes" id="UP000229401"/>
    </source>
</evidence>
<sequence length="352" mass="40973">MISSVIIGIVVGVVVVYFVMKVLLPDELKKSHEQLIMMANEKLGAEKQDIKTDLDNKRVAIEDMVKRIHEELDKNEQKLTSVEKERVGSFQALRSELENQRKITEQLSTTTESLKKVLSNNQLRGQFGEQVAEELLTMSGFVRGVDFEFNKEQQSGNRPDFTIFLPNKVKINVDAKFPYQNLQRMTETTDAGSKKELMKAFERDIREKIKQVTTRDYINPEDNTVDFVILFIPNEMIFSFIYDKMNTVWLEAIRQKVVFAGPFSFTAILRLIRQAYENFKYQKNVQKIIGYIKTFEVEFGKYNEEFSKIGERIESLTKQYNMVNTTRTNQLVKTVEKVKLEEGDNQEVLKLN</sequence>
<comment type="caution">
    <text evidence="6">The sequence shown here is derived from an EMBL/GenBank/DDBJ whole genome shotgun (WGS) entry which is preliminary data.</text>
</comment>
<evidence type="ECO:0000313" key="6">
    <source>
        <dbReference type="EMBL" id="PIY71954.1"/>
    </source>
</evidence>
<name>A0A2M7QI04_9BACT</name>
<dbReference type="InterPro" id="IPR003798">
    <property type="entry name" value="DNA_recombination_RmuC"/>
</dbReference>
<evidence type="ECO:0008006" key="8">
    <source>
        <dbReference type="Google" id="ProtNLM"/>
    </source>
</evidence>
<comment type="similarity">
    <text evidence="2">Belongs to the RmuC family.</text>
</comment>
<keyword evidence="5" id="KW-0472">Membrane</keyword>
<comment type="function">
    <text evidence="1">Involved in DNA recombination.</text>
</comment>
<dbReference type="EMBL" id="PFLI01000116">
    <property type="protein sequence ID" value="PIY71954.1"/>
    <property type="molecule type" value="Genomic_DNA"/>
</dbReference>
<keyword evidence="4" id="KW-0233">DNA recombination</keyword>
<evidence type="ECO:0000256" key="1">
    <source>
        <dbReference type="ARBA" id="ARBA00003416"/>
    </source>
</evidence>
<dbReference type="Pfam" id="PF02646">
    <property type="entry name" value="RmuC"/>
    <property type="match status" value="1"/>
</dbReference>
<proteinExistence type="inferred from homology"/>
<protein>
    <recommendedName>
        <fullName evidence="8">DNA recombination protein RmuC</fullName>
    </recommendedName>
</protein>
<keyword evidence="5" id="KW-1133">Transmembrane helix</keyword>
<evidence type="ECO:0000256" key="4">
    <source>
        <dbReference type="ARBA" id="ARBA00023172"/>
    </source>
</evidence>
<evidence type="ECO:0000256" key="3">
    <source>
        <dbReference type="ARBA" id="ARBA00023054"/>
    </source>
</evidence>
<reference evidence="7" key="1">
    <citation type="submission" date="2017-09" db="EMBL/GenBank/DDBJ databases">
        <title>Depth-based differentiation of microbial function through sediment-hosted aquifers and enrichment of novel symbionts in the deep terrestrial subsurface.</title>
        <authorList>
            <person name="Probst A.J."/>
            <person name="Ladd B."/>
            <person name="Jarett J.K."/>
            <person name="Geller-Mcgrath D.E."/>
            <person name="Sieber C.M.K."/>
            <person name="Emerson J.B."/>
            <person name="Anantharaman K."/>
            <person name="Thomas B.C."/>
            <person name="Malmstrom R."/>
            <person name="Stieglmeier M."/>
            <person name="Klingl A."/>
            <person name="Woyke T."/>
            <person name="Ryan C.M."/>
            <person name="Banfield J.F."/>
        </authorList>
    </citation>
    <scope>NUCLEOTIDE SEQUENCE [LARGE SCALE GENOMIC DNA]</scope>
</reference>
<dbReference type="Proteomes" id="UP000229401">
    <property type="component" value="Unassembled WGS sequence"/>
</dbReference>
<dbReference type="GO" id="GO:0006310">
    <property type="term" value="P:DNA recombination"/>
    <property type="evidence" value="ECO:0007669"/>
    <property type="project" value="UniProtKB-KW"/>
</dbReference>
<dbReference type="PANTHER" id="PTHR30563:SF0">
    <property type="entry name" value="DNA RECOMBINATION PROTEIN RMUC"/>
    <property type="match status" value="1"/>
</dbReference>
<gene>
    <name evidence="6" type="ORF">COY87_03475</name>
</gene>
<keyword evidence="5" id="KW-0812">Transmembrane</keyword>
<feature type="transmembrane region" description="Helical" evidence="5">
    <location>
        <begin position="6"/>
        <end position="24"/>
    </location>
</feature>